<dbReference type="NCBIfam" id="NF033788">
    <property type="entry name" value="HTH_metalloreg"/>
    <property type="match status" value="1"/>
</dbReference>
<dbReference type="AlphaFoldDB" id="A0A517TF70"/>
<proteinExistence type="predicted"/>
<dbReference type="SUPFAM" id="SSF46785">
    <property type="entry name" value="Winged helix' DNA-binding domain"/>
    <property type="match status" value="1"/>
</dbReference>
<dbReference type="EMBL" id="CP036316">
    <property type="protein sequence ID" value="QDT67020.1"/>
    <property type="molecule type" value="Genomic_DNA"/>
</dbReference>
<dbReference type="KEGG" id="chya:V22_42920"/>
<evidence type="ECO:0000256" key="2">
    <source>
        <dbReference type="ARBA" id="ARBA00023125"/>
    </source>
</evidence>
<dbReference type="OrthoDB" id="9798835at2"/>
<keyword evidence="1" id="KW-0805">Transcription regulation</keyword>
<accession>A0A517TF70</accession>
<dbReference type="CDD" id="cd00090">
    <property type="entry name" value="HTH_ARSR"/>
    <property type="match status" value="1"/>
</dbReference>
<evidence type="ECO:0000256" key="3">
    <source>
        <dbReference type="ARBA" id="ARBA00023163"/>
    </source>
</evidence>
<dbReference type="InterPro" id="IPR051011">
    <property type="entry name" value="Metal_resp_trans_reg"/>
</dbReference>
<dbReference type="InterPro" id="IPR036390">
    <property type="entry name" value="WH_DNA-bd_sf"/>
</dbReference>
<keyword evidence="6" id="KW-1185">Reference proteome</keyword>
<keyword evidence="2" id="KW-0238">DNA-binding</keyword>
<dbReference type="InterPro" id="IPR001845">
    <property type="entry name" value="HTH_ArsR_DNA-bd_dom"/>
</dbReference>
<evidence type="ECO:0000259" key="4">
    <source>
        <dbReference type="PROSITE" id="PS50987"/>
    </source>
</evidence>
<dbReference type="RefSeq" id="WP_145266630.1">
    <property type="nucleotide sequence ID" value="NZ_CP036316.1"/>
</dbReference>
<dbReference type="PANTHER" id="PTHR43132:SF2">
    <property type="entry name" value="ARSENICAL RESISTANCE OPERON REPRESSOR ARSR-RELATED"/>
    <property type="match status" value="1"/>
</dbReference>
<dbReference type="InterPro" id="IPR036388">
    <property type="entry name" value="WH-like_DNA-bd_sf"/>
</dbReference>
<keyword evidence="3" id="KW-0804">Transcription</keyword>
<evidence type="ECO:0000313" key="6">
    <source>
        <dbReference type="Proteomes" id="UP000319976"/>
    </source>
</evidence>
<dbReference type="GO" id="GO:0003700">
    <property type="term" value="F:DNA-binding transcription factor activity"/>
    <property type="evidence" value="ECO:0007669"/>
    <property type="project" value="InterPro"/>
</dbReference>
<gene>
    <name evidence="5" type="ORF">V22_42920</name>
</gene>
<dbReference type="GO" id="GO:0003677">
    <property type="term" value="F:DNA binding"/>
    <property type="evidence" value="ECO:0007669"/>
    <property type="project" value="UniProtKB-KW"/>
</dbReference>
<dbReference type="PROSITE" id="PS50987">
    <property type="entry name" value="HTH_ARSR_2"/>
    <property type="match status" value="1"/>
</dbReference>
<dbReference type="Proteomes" id="UP000319976">
    <property type="component" value="Chromosome"/>
</dbReference>
<feature type="domain" description="HTH arsR-type" evidence="4">
    <location>
        <begin position="1"/>
        <end position="96"/>
    </location>
</feature>
<organism evidence="5 6">
    <name type="scientific">Calycomorphotria hydatis</name>
    <dbReference type="NCBI Taxonomy" id="2528027"/>
    <lineage>
        <taxon>Bacteria</taxon>
        <taxon>Pseudomonadati</taxon>
        <taxon>Planctomycetota</taxon>
        <taxon>Planctomycetia</taxon>
        <taxon>Planctomycetales</taxon>
        <taxon>Planctomycetaceae</taxon>
        <taxon>Calycomorphotria</taxon>
    </lineage>
</organism>
<reference evidence="5 6" key="1">
    <citation type="submission" date="2019-02" db="EMBL/GenBank/DDBJ databases">
        <title>Deep-cultivation of Planctomycetes and their phenomic and genomic characterization uncovers novel biology.</title>
        <authorList>
            <person name="Wiegand S."/>
            <person name="Jogler M."/>
            <person name="Boedeker C."/>
            <person name="Pinto D."/>
            <person name="Vollmers J."/>
            <person name="Rivas-Marin E."/>
            <person name="Kohn T."/>
            <person name="Peeters S.H."/>
            <person name="Heuer A."/>
            <person name="Rast P."/>
            <person name="Oberbeckmann S."/>
            <person name="Bunk B."/>
            <person name="Jeske O."/>
            <person name="Meyerdierks A."/>
            <person name="Storesund J.E."/>
            <person name="Kallscheuer N."/>
            <person name="Luecker S."/>
            <person name="Lage O.M."/>
            <person name="Pohl T."/>
            <person name="Merkel B.J."/>
            <person name="Hornburger P."/>
            <person name="Mueller R.-W."/>
            <person name="Bruemmer F."/>
            <person name="Labrenz M."/>
            <person name="Spormann A.M."/>
            <person name="Op den Camp H."/>
            <person name="Overmann J."/>
            <person name="Amann R."/>
            <person name="Jetten M.S.M."/>
            <person name="Mascher T."/>
            <person name="Medema M.H."/>
            <person name="Devos D.P."/>
            <person name="Kaster A.-K."/>
            <person name="Ovreas L."/>
            <person name="Rohde M."/>
            <person name="Galperin M.Y."/>
            <person name="Jogler C."/>
        </authorList>
    </citation>
    <scope>NUCLEOTIDE SEQUENCE [LARGE SCALE GENOMIC DNA]</scope>
    <source>
        <strain evidence="5 6">V22</strain>
    </source>
</reference>
<dbReference type="PANTHER" id="PTHR43132">
    <property type="entry name" value="ARSENICAL RESISTANCE OPERON REPRESSOR ARSR-RELATED"/>
    <property type="match status" value="1"/>
</dbReference>
<name>A0A517TF70_9PLAN</name>
<dbReference type="Pfam" id="PF12840">
    <property type="entry name" value="HTH_20"/>
    <property type="match status" value="1"/>
</dbReference>
<sequence>MESIHQAIKCLSALAQESRLEAFRLLVRAGEQGMSAGDISDQLGIPPATLSFHLKELATTGLVQQTRHGRSIIYAIDANVIAALMDFLTQDCCQGRPELCQLEQRPNCREDAC</sequence>
<evidence type="ECO:0000313" key="5">
    <source>
        <dbReference type="EMBL" id="QDT67020.1"/>
    </source>
</evidence>
<dbReference type="Gene3D" id="1.10.10.10">
    <property type="entry name" value="Winged helix-like DNA-binding domain superfamily/Winged helix DNA-binding domain"/>
    <property type="match status" value="1"/>
</dbReference>
<dbReference type="InterPro" id="IPR011991">
    <property type="entry name" value="ArsR-like_HTH"/>
</dbReference>
<dbReference type="SMART" id="SM00418">
    <property type="entry name" value="HTH_ARSR"/>
    <property type="match status" value="1"/>
</dbReference>
<evidence type="ECO:0000256" key="1">
    <source>
        <dbReference type="ARBA" id="ARBA00023015"/>
    </source>
</evidence>
<protein>
    <submittedName>
        <fullName evidence="5">Helix-turn-helix domain protein</fullName>
    </submittedName>
</protein>
<dbReference type="PRINTS" id="PR00778">
    <property type="entry name" value="HTHARSR"/>
</dbReference>